<reference evidence="1 2" key="1">
    <citation type="submission" date="2018-06" db="EMBL/GenBank/DDBJ databases">
        <title>Genomic Encyclopedia of Type Strains, Phase IV (KMG-IV): sequencing the most valuable type-strain genomes for metagenomic binning, comparative biology and taxonomic classification.</title>
        <authorList>
            <person name="Goeker M."/>
        </authorList>
    </citation>
    <scope>NUCLEOTIDE SEQUENCE [LARGE SCALE GENOMIC DNA]</scope>
    <source>
        <strain evidence="1 2">DSM 25520</strain>
    </source>
</reference>
<name>A0A366H439_9BURK</name>
<evidence type="ECO:0000313" key="2">
    <source>
        <dbReference type="Proteomes" id="UP000253628"/>
    </source>
</evidence>
<dbReference type="Proteomes" id="UP000253628">
    <property type="component" value="Unassembled WGS sequence"/>
</dbReference>
<sequence>MIEAFFDQAEEGFEYRQTPITERTKALAS</sequence>
<proteinExistence type="predicted"/>
<protein>
    <submittedName>
        <fullName evidence="1">Uncharacterized protein</fullName>
    </submittedName>
</protein>
<organism evidence="1 2">
    <name type="scientific">Eoetvoesiella caeni</name>
    <dbReference type="NCBI Taxonomy" id="645616"/>
    <lineage>
        <taxon>Bacteria</taxon>
        <taxon>Pseudomonadati</taxon>
        <taxon>Pseudomonadota</taxon>
        <taxon>Betaproteobacteria</taxon>
        <taxon>Burkholderiales</taxon>
        <taxon>Alcaligenaceae</taxon>
        <taxon>Eoetvoesiella</taxon>
    </lineage>
</organism>
<gene>
    <name evidence="1" type="ORF">DFR37_11169</name>
</gene>
<evidence type="ECO:0000313" key="1">
    <source>
        <dbReference type="EMBL" id="RBP36761.1"/>
    </source>
</evidence>
<comment type="caution">
    <text evidence="1">The sequence shown here is derived from an EMBL/GenBank/DDBJ whole genome shotgun (WGS) entry which is preliminary data.</text>
</comment>
<keyword evidence="2" id="KW-1185">Reference proteome</keyword>
<dbReference type="AlphaFoldDB" id="A0A366H439"/>
<accession>A0A366H439</accession>
<dbReference type="EMBL" id="QNRQ01000011">
    <property type="protein sequence ID" value="RBP36761.1"/>
    <property type="molecule type" value="Genomic_DNA"/>
</dbReference>